<dbReference type="PANTHER" id="PTHR15723">
    <property type="entry name" value="CARBOHYDRATE SULFOTRANSFERASE 15"/>
    <property type="match status" value="1"/>
</dbReference>
<organism evidence="3 4">
    <name type="scientific">Elysia marginata</name>
    <dbReference type="NCBI Taxonomy" id="1093978"/>
    <lineage>
        <taxon>Eukaryota</taxon>
        <taxon>Metazoa</taxon>
        <taxon>Spiralia</taxon>
        <taxon>Lophotrochozoa</taxon>
        <taxon>Mollusca</taxon>
        <taxon>Gastropoda</taxon>
        <taxon>Heterobranchia</taxon>
        <taxon>Euthyneura</taxon>
        <taxon>Panpulmonata</taxon>
        <taxon>Sacoglossa</taxon>
        <taxon>Placobranchoidea</taxon>
        <taxon>Plakobranchidae</taxon>
        <taxon>Elysia</taxon>
    </lineage>
</organism>
<protein>
    <submittedName>
        <fullName evidence="3">Carbohydrate sulfotransferase 15</fullName>
    </submittedName>
</protein>
<dbReference type="InterPro" id="IPR027417">
    <property type="entry name" value="P-loop_NTPase"/>
</dbReference>
<keyword evidence="2" id="KW-0472">Membrane</keyword>
<feature type="region of interest" description="Disordered" evidence="1">
    <location>
        <begin position="338"/>
        <end position="359"/>
    </location>
</feature>
<dbReference type="GO" id="GO:0019319">
    <property type="term" value="P:hexose biosynthetic process"/>
    <property type="evidence" value="ECO:0007669"/>
    <property type="project" value="TreeGrafter"/>
</dbReference>
<evidence type="ECO:0000256" key="1">
    <source>
        <dbReference type="SAM" id="MobiDB-lite"/>
    </source>
</evidence>
<dbReference type="AlphaFoldDB" id="A0AAV4IVA9"/>
<keyword evidence="2" id="KW-0812">Transmembrane</keyword>
<feature type="compositionally biased region" description="Low complexity" evidence="1">
    <location>
        <begin position="341"/>
        <end position="359"/>
    </location>
</feature>
<dbReference type="Gene3D" id="3.40.50.300">
    <property type="entry name" value="P-loop containing nucleotide triphosphate hydrolases"/>
    <property type="match status" value="1"/>
</dbReference>
<accession>A0AAV4IVA9</accession>
<reference evidence="3 4" key="1">
    <citation type="journal article" date="2021" name="Elife">
        <title>Chloroplast acquisition without the gene transfer in kleptoplastic sea slugs, Plakobranchus ocellatus.</title>
        <authorList>
            <person name="Maeda T."/>
            <person name="Takahashi S."/>
            <person name="Yoshida T."/>
            <person name="Shimamura S."/>
            <person name="Takaki Y."/>
            <person name="Nagai Y."/>
            <person name="Toyoda A."/>
            <person name="Suzuki Y."/>
            <person name="Arimoto A."/>
            <person name="Ishii H."/>
            <person name="Satoh N."/>
            <person name="Nishiyama T."/>
            <person name="Hasebe M."/>
            <person name="Maruyama T."/>
            <person name="Minagawa J."/>
            <person name="Obokata J."/>
            <person name="Shigenobu S."/>
        </authorList>
    </citation>
    <scope>NUCLEOTIDE SEQUENCE [LARGE SCALE GENOMIC DNA]</scope>
</reference>
<evidence type="ECO:0000256" key="2">
    <source>
        <dbReference type="SAM" id="Phobius"/>
    </source>
</evidence>
<keyword evidence="4" id="KW-1185">Reference proteome</keyword>
<feature type="region of interest" description="Disordered" evidence="1">
    <location>
        <begin position="1"/>
        <end position="50"/>
    </location>
</feature>
<gene>
    <name evidence="3" type="ORF">ElyMa_004899900</name>
</gene>
<dbReference type="InterPro" id="IPR052654">
    <property type="entry name" value="CS_Sulfotransferase"/>
</dbReference>
<feature type="transmembrane region" description="Helical" evidence="2">
    <location>
        <begin position="132"/>
        <end position="153"/>
    </location>
</feature>
<proteinExistence type="predicted"/>
<evidence type="ECO:0000313" key="4">
    <source>
        <dbReference type="Proteomes" id="UP000762676"/>
    </source>
</evidence>
<feature type="compositionally biased region" description="Gly residues" evidence="1">
    <location>
        <begin position="81"/>
        <end position="106"/>
    </location>
</feature>
<name>A0AAV4IVA9_9GAST</name>
<feature type="transmembrane region" description="Helical" evidence="2">
    <location>
        <begin position="399"/>
        <end position="421"/>
    </location>
</feature>
<keyword evidence="2" id="KW-1133">Transmembrane helix</keyword>
<evidence type="ECO:0000313" key="3">
    <source>
        <dbReference type="EMBL" id="GFS14116.1"/>
    </source>
</evidence>
<feature type="region of interest" description="Disordered" evidence="1">
    <location>
        <begin position="76"/>
        <end position="115"/>
    </location>
</feature>
<sequence>MDEGPEKLVGSGEEGDQKAEISHHLWRTAALGKQTGTGSGETAAVKPSDDGQFDLRQFVNSASRFPLEEDFRSTPAQTTFGYGGAVTGGGGGGGDGGGGQGEGTDLGGHAPPPRERETLEICDLPAQLVRSVMSGAILGAMIAGIQALLLWVLETMAVWTPRAVEFACRLTAVHLPVLCGGVRDWTTTSAPRLASRAWHVVRVTAPHKISLAYHTVATEWWPAAQAWARYIWAGLVAAVTLAWSWLQRLAAVRSILSHTLGLLVQALHRCYNFLMIRFRARFPDAFEWMVGAVGACERRCMPVLTGARLRVTAAWHALLTAILTLVDKVKAVLTGGARAPSSAGLAGAEQGGAESETSGGTTLEGIVLFAASCGRGFRGSTRLRCMSPLKHRLRRVTPISGFLAILLLCGLGFICTTLLVYSGSRVVLKPREKPQPVDWQEYIHASRRPRLDGELIHKASLSEGEDAVDEMRAIEREEGRRNRLKKLGHGGKGRDGEGDWDLEDVGWKQVSDVIGLMAKKTDSNATTRPVIHKKVLMGQIQLLRDAMMDEKSRLPVLEKPPTCVGDAKSGEVEDILCIPRPKFLSHVKNPCWYTGPRTSEDSVPELKCLPYFHILGCAKSGTTDLWNRLMSHPHVISNDGLLHKEALWWSWQRYGIMGYKQRHVMTFEDYVDLFQDTARQIRASMESETLHQQILITGGKRRREGVKGSFHGVSYPFQSHVSDFSLQSSNVCPVL</sequence>
<comment type="caution">
    <text evidence="3">The sequence shown here is derived from an EMBL/GenBank/DDBJ whole genome shotgun (WGS) entry which is preliminary data.</text>
</comment>
<dbReference type="PANTHER" id="PTHR15723:SF0">
    <property type="entry name" value="CARBOHYDRATE SULFOTRANSFERASE 15"/>
    <property type="match status" value="1"/>
</dbReference>
<dbReference type="EMBL" id="BMAT01009810">
    <property type="protein sequence ID" value="GFS14116.1"/>
    <property type="molecule type" value="Genomic_DNA"/>
</dbReference>
<dbReference type="SUPFAM" id="SSF52540">
    <property type="entry name" value="P-loop containing nucleoside triphosphate hydrolases"/>
    <property type="match status" value="1"/>
</dbReference>
<dbReference type="Proteomes" id="UP000762676">
    <property type="component" value="Unassembled WGS sequence"/>
</dbReference>
<dbReference type="GO" id="GO:0050659">
    <property type="term" value="F:N-acetylgalactosamine 4-sulfate 6-O-sulfotransferase activity"/>
    <property type="evidence" value="ECO:0007669"/>
    <property type="project" value="TreeGrafter"/>
</dbReference>